<accession>A0A1H2TGW7</accession>
<evidence type="ECO:0000256" key="6">
    <source>
        <dbReference type="ARBA" id="ARBA00022989"/>
    </source>
</evidence>
<dbReference type="InterPro" id="IPR003362">
    <property type="entry name" value="Bact_transf"/>
</dbReference>
<feature type="domain" description="Bacterial sugar transferase" evidence="9">
    <location>
        <begin position="21"/>
        <end position="212"/>
    </location>
</feature>
<evidence type="ECO:0000256" key="2">
    <source>
        <dbReference type="ARBA" id="ARBA00006464"/>
    </source>
</evidence>
<dbReference type="Proteomes" id="UP000199488">
    <property type="component" value="Unassembled WGS sequence"/>
</dbReference>
<evidence type="ECO:0000259" key="9">
    <source>
        <dbReference type="Pfam" id="PF02397"/>
    </source>
</evidence>
<dbReference type="GO" id="GO:0016780">
    <property type="term" value="F:phosphotransferase activity, for other substituted phosphate groups"/>
    <property type="evidence" value="ECO:0007669"/>
    <property type="project" value="TreeGrafter"/>
</dbReference>
<evidence type="ECO:0000256" key="7">
    <source>
        <dbReference type="ARBA" id="ARBA00023136"/>
    </source>
</evidence>
<dbReference type="PANTHER" id="PTHR30576:SF4">
    <property type="entry name" value="UNDECAPRENYL-PHOSPHATE GALACTOSE PHOSPHOTRANSFERASE"/>
    <property type="match status" value="1"/>
</dbReference>
<evidence type="ECO:0000256" key="3">
    <source>
        <dbReference type="ARBA" id="ARBA00022475"/>
    </source>
</evidence>
<evidence type="ECO:0000256" key="5">
    <source>
        <dbReference type="ARBA" id="ARBA00022692"/>
    </source>
</evidence>
<dbReference type="PANTHER" id="PTHR30576">
    <property type="entry name" value="COLANIC BIOSYNTHESIS UDP-GLUCOSE LIPID CARRIER TRANSFERASE"/>
    <property type="match status" value="1"/>
</dbReference>
<evidence type="ECO:0000256" key="4">
    <source>
        <dbReference type="ARBA" id="ARBA00022679"/>
    </source>
</evidence>
<keyword evidence="3" id="KW-1003">Cell membrane</keyword>
<keyword evidence="11" id="KW-1185">Reference proteome</keyword>
<evidence type="ECO:0000256" key="8">
    <source>
        <dbReference type="SAM" id="Phobius"/>
    </source>
</evidence>
<comment type="similarity">
    <text evidence="2">Belongs to the bacterial sugar transferase family.</text>
</comment>
<evidence type="ECO:0000313" key="11">
    <source>
        <dbReference type="Proteomes" id="UP000199488"/>
    </source>
</evidence>
<sequence>MQRSTMPIKDEKKAVDQAQAKRVMDAVLSLMLLVLLSPLFLIIGFMNMQEKQKGSILYKQKRIGAGGKPFYIYKFRTMVVNAEEVLRRDQKLYAEFVQNGYKLPSEQDPRITKTGRFLRETSLDELPQLLNVLKGDMSLVGPRPIIAEELEEYAENKQLFLSVKPGMTGLWQVSGRSDLTYPERMDLELEYIRRQRLSTDIFILFKTAGAVLRKQGAY</sequence>
<proteinExistence type="inferred from homology"/>
<evidence type="ECO:0000256" key="1">
    <source>
        <dbReference type="ARBA" id="ARBA00004236"/>
    </source>
</evidence>
<keyword evidence="4 10" id="KW-0808">Transferase</keyword>
<dbReference type="RefSeq" id="WP_218130597.1">
    <property type="nucleotide sequence ID" value="NZ_FNNC01000002.1"/>
</dbReference>
<keyword evidence="5 8" id="KW-0812">Transmembrane</keyword>
<keyword evidence="7 8" id="KW-0472">Membrane</keyword>
<reference evidence="10 11" key="1">
    <citation type="submission" date="2016-10" db="EMBL/GenBank/DDBJ databases">
        <authorList>
            <person name="de Groot N.N."/>
        </authorList>
    </citation>
    <scope>NUCLEOTIDE SEQUENCE [LARGE SCALE GENOMIC DNA]</scope>
    <source>
        <strain evidence="10 11">DSM 23126</strain>
    </source>
</reference>
<evidence type="ECO:0000313" key="10">
    <source>
        <dbReference type="EMBL" id="SDW43203.1"/>
    </source>
</evidence>
<organism evidence="10 11">
    <name type="scientific">Marinococcus luteus</name>
    <dbReference type="NCBI Taxonomy" id="1122204"/>
    <lineage>
        <taxon>Bacteria</taxon>
        <taxon>Bacillati</taxon>
        <taxon>Bacillota</taxon>
        <taxon>Bacilli</taxon>
        <taxon>Bacillales</taxon>
        <taxon>Bacillaceae</taxon>
        <taxon>Marinococcus</taxon>
    </lineage>
</organism>
<gene>
    <name evidence="10" type="ORF">SAMN05421781_1402</name>
</gene>
<name>A0A1H2TGW7_9BACI</name>
<dbReference type="Pfam" id="PF02397">
    <property type="entry name" value="Bac_transf"/>
    <property type="match status" value="1"/>
</dbReference>
<protein>
    <submittedName>
        <fullName evidence="10">Sugar transferase involved in LPS biosynthesis (Colanic, teichoic acid)</fullName>
    </submittedName>
</protein>
<dbReference type="STRING" id="1122204.SAMN05421781_1402"/>
<dbReference type="GO" id="GO:0005886">
    <property type="term" value="C:plasma membrane"/>
    <property type="evidence" value="ECO:0007669"/>
    <property type="project" value="UniProtKB-SubCell"/>
</dbReference>
<keyword evidence="6 8" id="KW-1133">Transmembrane helix</keyword>
<feature type="transmembrane region" description="Helical" evidence="8">
    <location>
        <begin position="26"/>
        <end position="46"/>
    </location>
</feature>
<comment type="subcellular location">
    <subcellularLocation>
        <location evidence="1">Cell membrane</location>
    </subcellularLocation>
</comment>
<dbReference type="AlphaFoldDB" id="A0A1H2TGW7"/>
<dbReference type="EMBL" id="FNNC01000002">
    <property type="protein sequence ID" value="SDW43203.1"/>
    <property type="molecule type" value="Genomic_DNA"/>
</dbReference>